<evidence type="ECO:0000313" key="2">
    <source>
        <dbReference type="Proteomes" id="UP000305238"/>
    </source>
</evidence>
<organism evidence="1 2">
    <name type="scientific">Actinomadura geliboluensis</name>
    <dbReference type="NCBI Taxonomy" id="882440"/>
    <lineage>
        <taxon>Bacteria</taxon>
        <taxon>Bacillati</taxon>
        <taxon>Actinomycetota</taxon>
        <taxon>Actinomycetes</taxon>
        <taxon>Streptosporangiales</taxon>
        <taxon>Thermomonosporaceae</taxon>
        <taxon>Actinomadura</taxon>
    </lineage>
</organism>
<evidence type="ECO:0000313" key="1">
    <source>
        <dbReference type="EMBL" id="TMR26097.1"/>
    </source>
</evidence>
<dbReference type="RefSeq" id="WP_301176893.1">
    <property type="nucleotide sequence ID" value="NZ_JASWDG010000112.1"/>
</dbReference>
<name>A0A5S4FZ66_9ACTN</name>
<comment type="caution">
    <text evidence="1">The sequence shown here is derived from an EMBL/GenBank/DDBJ whole genome shotgun (WGS) entry which is preliminary data.</text>
</comment>
<sequence>MHSAGNRHVELLQAIKNIRTVAERADSHAIERSLTQPSVTSHIDDDTLDFLRRAHDLLLITTRMLIGMLAPPHRPPTIDIAEAWRRAHLYLPRRNDGLVLLHMRELEEAYQAIPILVAIPEPPPVPTLETETTLVIDKTTGAVTRWPLLPPDVLTRQYHRYKRQAPMTFDEDSP</sequence>
<dbReference type="EMBL" id="VCKZ01000585">
    <property type="protein sequence ID" value="TMR26097.1"/>
    <property type="molecule type" value="Genomic_DNA"/>
</dbReference>
<proteinExistence type="predicted"/>
<dbReference type="AlphaFoldDB" id="A0A5S4FZ66"/>
<reference evidence="1 2" key="1">
    <citation type="submission" date="2019-05" db="EMBL/GenBank/DDBJ databases">
        <title>Draft genome sequence of Actinomadura geliboluensis A8036.</title>
        <authorList>
            <person name="Saricaoglu S."/>
            <person name="Isik K."/>
        </authorList>
    </citation>
    <scope>NUCLEOTIDE SEQUENCE [LARGE SCALE GENOMIC DNA]</scope>
    <source>
        <strain evidence="1 2">A8036</strain>
    </source>
</reference>
<dbReference type="Proteomes" id="UP000305238">
    <property type="component" value="Unassembled WGS sequence"/>
</dbReference>
<accession>A0A5S4FZ66</accession>
<keyword evidence="2" id="KW-1185">Reference proteome</keyword>
<protein>
    <submittedName>
        <fullName evidence="1">Uncharacterized protein</fullName>
    </submittedName>
</protein>
<gene>
    <name evidence="1" type="ORF">ETD96_41835</name>
</gene>